<comment type="caution">
    <text evidence="1">The sequence shown here is derived from an EMBL/GenBank/DDBJ whole genome shotgun (WGS) entry which is preliminary data.</text>
</comment>
<name>A0AAW2ZGY1_9EUKA</name>
<reference evidence="1 2" key="1">
    <citation type="submission" date="2024-03" db="EMBL/GenBank/DDBJ databases">
        <title>The Acrasis kona genome and developmental transcriptomes reveal deep origins of eukaryotic multicellular pathways.</title>
        <authorList>
            <person name="Sheikh S."/>
            <person name="Fu C.-J."/>
            <person name="Brown M.W."/>
            <person name="Baldauf S.L."/>
        </authorList>
    </citation>
    <scope>NUCLEOTIDE SEQUENCE [LARGE SCALE GENOMIC DNA]</scope>
    <source>
        <strain evidence="1 2">ATCC MYA-3509</strain>
    </source>
</reference>
<dbReference type="EMBL" id="JAOPGA020001514">
    <property type="protein sequence ID" value="KAL0489123.1"/>
    <property type="molecule type" value="Genomic_DNA"/>
</dbReference>
<gene>
    <name evidence="1" type="ORF">AKO1_009012</name>
</gene>
<dbReference type="Proteomes" id="UP001431209">
    <property type="component" value="Unassembled WGS sequence"/>
</dbReference>
<evidence type="ECO:0000313" key="2">
    <source>
        <dbReference type="Proteomes" id="UP001431209"/>
    </source>
</evidence>
<dbReference type="SUPFAM" id="SSF54277">
    <property type="entry name" value="CAD &amp; PB1 domains"/>
    <property type="match status" value="1"/>
</dbReference>
<keyword evidence="2" id="KW-1185">Reference proteome</keyword>
<evidence type="ECO:0000313" key="1">
    <source>
        <dbReference type="EMBL" id="KAL0489123.1"/>
    </source>
</evidence>
<accession>A0AAW2ZGY1</accession>
<dbReference type="AlphaFoldDB" id="A0AAW2ZGY1"/>
<proteinExistence type="predicted"/>
<sequence>MDSSRVLNTKIIMPDYRFVYTFINTDVTLLQLKKQMEERLDSQSQDLYISFKDDWDWVHLENEDDWRDAIEIVTQIWKHDNIILRVRRASQLRRKSDLSIHAENLILSQKAKKLNHNPSLVSKMKHF</sequence>
<protein>
    <submittedName>
        <fullName evidence="1">Polyadenylate-binding protein</fullName>
    </submittedName>
</protein>
<organism evidence="1 2">
    <name type="scientific">Acrasis kona</name>
    <dbReference type="NCBI Taxonomy" id="1008807"/>
    <lineage>
        <taxon>Eukaryota</taxon>
        <taxon>Discoba</taxon>
        <taxon>Heterolobosea</taxon>
        <taxon>Tetramitia</taxon>
        <taxon>Eutetramitia</taxon>
        <taxon>Acrasidae</taxon>
        <taxon>Acrasis</taxon>
    </lineage>
</organism>